<reference evidence="1 2" key="1">
    <citation type="submission" date="2019-08" db="EMBL/GenBank/DDBJ databases">
        <title>Whole genome of Aphis craccivora.</title>
        <authorList>
            <person name="Voronova N.V."/>
            <person name="Shulinski R.S."/>
            <person name="Bandarenka Y.V."/>
            <person name="Zhorov D.G."/>
            <person name="Warner D."/>
        </authorList>
    </citation>
    <scope>NUCLEOTIDE SEQUENCE [LARGE SCALE GENOMIC DNA]</scope>
    <source>
        <strain evidence="1">180601</strain>
        <tissue evidence="1">Whole Body</tissue>
    </source>
</reference>
<dbReference type="Proteomes" id="UP000478052">
    <property type="component" value="Unassembled WGS sequence"/>
</dbReference>
<sequence length="72" mass="8957">ILFFFCIRGPRRKWRRARDRDELRPRYTRARTILYYYTYIILCGHAFIGDYRSTNCDGSNIMYLYRYNNNNI</sequence>
<comment type="caution">
    <text evidence="1">The sequence shown here is derived from an EMBL/GenBank/DDBJ whole genome shotgun (WGS) entry which is preliminary data.</text>
</comment>
<feature type="non-terminal residue" evidence="1">
    <location>
        <position position="1"/>
    </location>
</feature>
<dbReference type="EMBL" id="VUJU01000320">
    <property type="protein sequence ID" value="KAF0771223.1"/>
    <property type="molecule type" value="Genomic_DNA"/>
</dbReference>
<proteinExistence type="predicted"/>
<protein>
    <submittedName>
        <fullName evidence="1">Uncharacterized protein</fullName>
    </submittedName>
</protein>
<name>A0A6G0ZIZ3_APHCR</name>
<dbReference type="AlphaFoldDB" id="A0A6G0ZIZ3"/>
<accession>A0A6G0ZIZ3</accession>
<keyword evidence="2" id="KW-1185">Reference proteome</keyword>
<gene>
    <name evidence="1" type="ORF">FWK35_00001956</name>
</gene>
<evidence type="ECO:0000313" key="2">
    <source>
        <dbReference type="Proteomes" id="UP000478052"/>
    </source>
</evidence>
<organism evidence="1 2">
    <name type="scientific">Aphis craccivora</name>
    <name type="common">Cowpea aphid</name>
    <dbReference type="NCBI Taxonomy" id="307492"/>
    <lineage>
        <taxon>Eukaryota</taxon>
        <taxon>Metazoa</taxon>
        <taxon>Ecdysozoa</taxon>
        <taxon>Arthropoda</taxon>
        <taxon>Hexapoda</taxon>
        <taxon>Insecta</taxon>
        <taxon>Pterygota</taxon>
        <taxon>Neoptera</taxon>
        <taxon>Paraneoptera</taxon>
        <taxon>Hemiptera</taxon>
        <taxon>Sternorrhyncha</taxon>
        <taxon>Aphidomorpha</taxon>
        <taxon>Aphidoidea</taxon>
        <taxon>Aphididae</taxon>
        <taxon>Aphidini</taxon>
        <taxon>Aphis</taxon>
        <taxon>Aphis</taxon>
    </lineage>
</organism>
<evidence type="ECO:0000313" key="1">
    <source>
        <dbReference type="EMBL" id="KAF0771223.1"/>
    </source>
</evidence>